<feature type="domain" description="PHD-type" evidence="10">
    <location>
        <begin position="1090"/>
        <end position="1222"/>
    </location>
</feature>
<protein>
    <recommendedName>
        <fullName evidence="2">[histone H3]-trimethyl-L-lysine(9) demethylase</fullName>
        <ecNumber evidence="2">1.14.11.66</ecNumber>
    </recommendedName>
</protein>
<dbReference type="InterPro" id="IPR013083">
    <property type="entry name" value="Znf_RING/FYVE/PHD"/>
</dbReference>
<dbReference type="PANTHER" id="PTHR10694:SF7">
    <property type="entry name" value="[HISTONE H3]-TRIMETHYL-L-LYSINE(9) DEMETHYLASE"/>
    <property type="match status" value="1"/>
</dbReference>
<evidence type="ECO:0000313" key="12">
    <source>
        <dbReference type="Proteomes" id="UP000235388"/>
    </source>
</evidence>
<feature type="compositionally biased region" description="Polar residues" evidence="7">
    <location>
        <begin position="1093"/>
        <end position="1102"/>
    </location>
</feature>
<keyword evidence="12" id="KW-1185">Reference proteome</keyword>
<accession>A0A2N5SNA4</accession>
<dbReference type="InterPro" id="IPR034732">
    <property type="entry name" value="EPHD"/>
</dbReference>
<feature type="compositionally biased region" description="Polar residues" evidence="7">
    <location>
        <begin position="579"/>
        <end position="592"/>
    </location>
</feature>
<feature type="compositionally biased region" description="Low complexity" evidence="7">
    <location>
        <begin position="485"/>
        <end position="500"/>
    </location>
</feature>
<feature type="region of interest" description="Disordered" evidence="7">
    <location>
        <begin position="471"/>
        <end position="671"/>
    </location>
</feature>
<dbReference type="InterPro" id="IPR003347">
    <property type="entry name" value="JmjC_dom"/>
</dbReference>
<dbReference type="Pfam" id="PF02375">
    <property type="entry name" value="JmjN"/>
    <property type="match status" value="1"/>
</dbReference>
<keyword evidence="4" id="KW-0863">Zinc-finger</keyword>
<comment type="similarity">
    <text evidence="1">Belongs to the JHDM3 histone demethylase family.</text>
</comment>
<feature type="compositionally biased region" description="Polar residues" evidence="7">
    <location>
        <begin position="561"/>
        <end position="572"/>
    </location>
</feature>
<dbReference type="PROSITE" id="PS51183">
    <property type="entry name" value="JMJN"/>
    <property type="match status" value="1"/>
</dbReference>
<evidence type="ECO:0000259" key="9">
    <source>
        <dbReference type="PROSITE" id="PS51184"/>
    </source>
</evidence>
<feature type="compositionally biased region" description="Polar residues" evidence="7">
    <location>
        <begin position="471"/>
        <end position="480"/>
    </location>
</feature>
<dbReference type="SMART" id="SM00545">
    <property type="entry name" value="JmjN"/>
    <property type="match status" value="1"/>
</dbReference>
<evidence type="ECO:0000259" key="10">
    <source>
        <dbReference type="PROSITE" id="PS51805"/>
    </source>
</evidence>
<evidence type="ECO:0000256" key="2">
    <source>
        <dbReference type="ARBA" id="ARBA00012900"/>
    </source>
</evidence>
<feature type="compositionally biased region" description="Low complexity" evidence="7">
    <location>
        <begin position="1081"/>
        <end position="1092"/>
    </location>
</feature>
<feature type="compositionally biased region" description="Basic and acidic residues" evidence="7">
    <location>
        <begin position="170"/>
        <end position="181"/>
    </location>
</feature>
<evidence type="ECO:0000256" key="5">
    <source>
        <dbReference type="ARBA" id="ARBA00022833"/>
    </source>
</evidence>
<comment type="caution">
    <text evidence="11">The sequence shown here is derived from an EMBL/GenBank/DDBJ whole genome shotgun (WGS) entry which is preliminary data.</text>
</comment>
<dbReference type="GO" id="GO:0008270">
    <property type="term" value="F:zinc ion binding"/>
    <property type="evidence" value="ECO:0007669"/>
    <property type="project" value="UniProtKB-KW"/>
</dbReference>
<dbReference type="OrthoDB" id="9547406at2759"/>
<feature type="compositionally biased region" description="Basic and acidic residues" evidence="7">
    <location>
        <begin position="609"/>
        <end position="626"/>
    </location>
</feature>
<feature type="compositionally biased region" description="Polar residues" evidence="7">
    <location>
        <begin position="273"/>
        <end position="283"/>
    </location>
</feature>
<dbReference type="GO" id="GO:0140684">
    <property type="term" value="F:histone H3K9me2/H3K9me3 demethylase activity"/>
    <property type="evidence" value="ECO:0007669"/>
    <property type="project" value="UniProtKB-EC"/>
</dbReference>
<feature type="region of interest" description="Disordered" evidence="7">
    <location>
        <begin position="934"/>
        <end position="1046"/>
    </location>
</feature>
<keyword evidence="5" id="KW-0862">Zinc</keyword>
<feature type="region of interest" description="Disordered" evidence="7">
    <location>
        <begin position="1071"/>
        <end position="1124"/>
    </location>
</feature>
<feature type="compositionally biased region" description="Low complexity" evidence="7">
    <location>
        <begin position="195"/>
        <end position="216"/>
    </location>
</feature>
<dbReference type="Proteomes" id="UP000235388">
    <property type="component" value="Unassembled WGS sequence"/>
</dbReference>
<dbReference type="STRING" id="200324.A0A2N5SNA4"/>
<dbReference type="Pfam" id="PF13832">
    <property type="entry name" value="zf-HC5HC2H_2"/>
    <property type="match status" value="1"/>
</dbReference>
<dbReference type="GO" id="GO:0000785">
    <property type="term" value="C:chromatin"/>
    <property type="evidence" value="ECO:0007669"/>
    <property type="project" value="TreeGrafter"/>
</dbReference>
<feature type="domain" description="JmjC" evidence="9">
    <location>
        <begin position="738"/>
        <end position="902"/>
    </location>
</feature>
<evidence type="ECO:0000256" key="4">
    <source>
        <dbReference type="ARBA" id="ARBA00022771"/>
    </source>
</evidence>
<proteinExistence type="inferred from homology"/>
<dbReference type="GO" id="GO:0010468">
    <property type="term" value="P:regulation of gene expression"/>
    <property type="evidence" value="ECO:0007669"/>
    <property type="project" value="TreeGrafter"/>
</dbReference>
<dbReference type="EC" id="1.14.11.66" evidence="2"/>
<keyword evidence="3" id="KW-0479">Metal-binding</keyword>
<dbReference type="InterPro" id="IPR003349">
    <property type="entry name" value="JmjN"/>
</dbReference>
<organism evidence="11 12">
    <name type="scientific">Puccinia coronata f. sp. avenae</name>
    <dbReference type="NCBI Taxonomy" id="200324"/>
    <lineage>
        <taxon>Eukaryota</taxon>
        <taxon>Fungi</taxon>
        <taxon>Dikarya</taxon>
        <taxon>Basidiomycota</taxon>
        <taxon>Pucciniomycotina</taxon>
        <taxon>Pucciniomycetes</taxon>
        <taxon>Pucciniales</taxon>
        <taxon>Pucciniaceae</taxon>
        <taxon>Puccinia</taxon>
    </lineage>
</organism>
<feature type="compositionally biased region" description="Basic and acidic residues" evidence="7">
    <location>
        <begin position="966"/>
        <end position="976"/>
    </location>
</feature>
<gene>
    <name evidence="11" type="ORF">PCANC_21150</name>
</gene>
<sequence length="1456" mass="161237">MADGHEKTEEPIPLPLGLELALAQSGNPGEPMPSEAPAKEEELPASHSQTQTQSQGHALHQEQQLPTEHQHSPQGQPTREAQQEEPRETLAEAPRDTQHEEPEKESQLEPAQGETKQETGPSDLLLSLTLASEDASQLKPSVPQQQQDDQPPQEPTQASQDQTEQIVPHHSTEQTRHHQTEQESPLQPQLVAELPPQVAEPQPQVAEPQPQVAEPQPEQKPVSIAQLAPNLSESHFIADLQPIPSSDLPPIVTCQSESMNSQFNSRTSRHSTPESLRSSATSLNDDEGSGPDYYTSGSESESESELSPKQRAKRDKLKTERDAIKPSYYYGEKELEEEAINKGAKPPKVKRKGLRGVPVFEPSMEQFRDFYSYINQIDRWGMRSGIVKIIPPKEWSEQLPHLGQESLRTDGEGQMLRNAKIKSPISQVIQGSRGLFRVMNVAKRKTYNALEWYDLANSKEHCPPDFLSKTVNSSSVNCNQDHPETSNTRSTRSSRRSASSIAPISHKIANPRRRKVSKGDSVADTSMVDPTSPVKQDSPVKRDAEETVDCSPSKLLPVPEDQSQPCQDSAENNPAGPLNLTSTSDQLLSHCTPSKPATAAPDDQNCTAKIDEIKPSCTAETDRQPDEPSNPEETQISDAADQSQDMQNAQTTSNQCTPVSIDNPSTKDKRTWRRPIQNVPTPEEWAQFIERYEKLPYDASKSDYSFQVCREIEQEYWRTIGNGGEPMYGADTMGSLFDERTKDWNVANLDNLLNRLKLKKKIPGVNTPYLYFGTWRATFAWHVEDADLYSINYIHFGAPKFWYSIPQEHNPRFESFMSSSFAKERRTCSQFLRHKAFLASPSVLKSVGIQLHKVVHLPGEIIITYPYGYHSGFNLGYNCAESVNFANDAWIEKGKKAQSCKCIDDAVTINVEAWLAEHHALCRKEVDSQERAAQKLRRVQKHEERKRQRSDNLDGPLPKRKKKEKKATEDSLEKVDPGLNSLLDPSLVNVSSQPAKAPKRGRPKKKPETDLGGNIIPKKPSELSEKTLKRKSSGSGPGTSKKTNSVVPRKFPCMLCPDPSEEGLVRIIEEPSHVPSEPLHTTTPADSPPTTTNVLNPGQDVSLTDGKLVPEPSKGVQPVKHQSSRPKPVKWAHKVCCMFTPSTWFERLPNGEEVVKGFEAIEKARWALKCQLCKEKMGTKVQCTKSEKCAKACHVTCGLKSGLFFLDAKIVKGDLSYSLLDPSPDGVPPGLDVGQDPTLVVLCKQHNPTYQKAEAERKAKALADKVAQFVPGQTLKVRTSQGVFQVFFHTRDEASKTLRVSFEDGHSAVLPYNKVYFGSAETSAKKLEASTQNNQQSSAQAQQGCSSALLMQPPPNLVPTMAGQMMPTGVQPLLEGCQPREQTCDADGPQLALLDLLSHEGSSINPCLSFPPNIHPALQSDLPPSAATHCHEISHSATPFKPLSAIEAGLIDSRLL</sequence>
<feature type="compositionally biased region" description="Basic and acidic residues" evidence="7">
    <location>
        <begin position="941"/>
        <end position="952"/>
    </location>
</feature>
<feature type="compositionally biased region" description="Polar residues" evidence="7">
    <location>
        <begin position="61"/>
        <end position="80"/>
    </location>
</feature>
<dbReference type="Gene3D" id="2.60.120.650">
    <property type="entry name" value="Cupin"/>
    <property type="match status" value="2"/>
</dbReference>
<evidence type="ECO:0000256" key="1">
    <source>
        <dbReference type="ARBA" id="ARBA00009711"/>
    </source>
</evidence>
<feature type="compositionally biased region" description="Basic and acidic residues" evidence="7">
    <location>
        <begin position="1"/>
        <end position="10"/>
    </location>
</feature>
<feature type="compositionally biased region" description="Polar residues" evidence="7">
    <location>
        <begin position="631"/>
        <end position="664"/>
    </location>
</feature>
<feature type="region of interest" description="Disordered" evidence="7">
    <location>
        <begin position="1"/>
        <end position="320"/>
    </location>
</feature>
<feature type="domain" description="JmjN" evidence="8">
    <location>
        <begin position="357"/>
        <end position="398"/>
    </location>
</feature>
<dbReference type="SMART" id="SM00558">
    <property type="entry name" value="JmjC"/>
    <property type="match status" value="1"/>
</dbReference>
<dbReference type="PROSITE" id="PS51184">
    <property type="entry name" value="JMJC"/>
    <property type="match status" value="1"/>
</dbReference>
<evidence type="ECO:0000313" key="11">
    <source>
        <dbReference type="EMBL" id="PLW14718.1"/>
    </source>
</evidence>
<dbReference type="CDD" id="cd15571">
    <property type="entry name" value="ePHD"/>
    <property type="match status" value="1"/>
</dbReference>
<dbReference type="PROSITE" id="PS51805">
    <property type="entry name" value="EPHD"/>
    <property type="match status" value="1"/>
</dbReference>
<feature type="compositionally biased region" description="Polar residues" evidence="7">
    <location>
        <begin position="253"/>
        <end position="266"/>
    </location>
</feature>
<evidence type="ECO:0000259" key="8">
    <source>
        <dbReference type="PROSITE" id="PS51183"/>
    </source>
</evidence>
<name>A0A2N5SNA4_9BASI</name>
<dbReference type="Gene3D" id="3.30.40.10">
    <property type="entry name" value="Zinc/RING finger domain, C3HC4 (zinc finger)"/>
    <property type="match status" value="1"/>
</dbReference>
<dbReference type="PANTHER" id="PTHR10694">
    <property type="entry name" value="LYSINE-SPECIFIC DEMETHYLASE"/>
    <property type="match status" value="1"/>
</dbReference>
<dbReference type="EMBL" id="PGCJ01000914">
    <property type="protein sequence ID" value="PLW14718.1"/>
    <property type="molecule type" value="Genomic_DNA"/>
</dbReference>
<dbReference type="GO" id="GO:0051864">
    <property type="term" value="F:histone H3K36 demethylase activity"/>
    <property type="evidence" value="ECO:0007669"/>
    <property type="project" value="TreeGrafter"/>
</dbReference>
<dbReference type="GO" id="GO:0005634">
    <property type="term" value="C:nucleus"/>
    <property type="evidence" value="ECO:0007669"/>
    <property type="project" value="TreeGrafter"/>
</dbReference>
<evidence type="ECO:0000256" key="6">
    <source>
        <dbReference type="ARBA" id="ARBA00049349"/>
    </source>
</evidence>
<comment type="catalytic activity">
    <reaction evidence="6">
        <text>N(6),N(6),N(6)-trimethyl-L-lysyl(9)-[histone H3] + 2 2-oxoglutarate + 2 O2 = N(6)-methyl-L-lysyl(9)-[histone H3] + 2 formaldehyde + 2 succinate + 2 CO2</text>
        <dbReference type="Rhea" id="RHEA:60200"/>
        <dbReference type="Rhea" id="RHEA-COMP:15538"/>
        <dbReference type="Rhea" id="RHEA-COMP:15542"/>
        <dbReference type="ChEBI" id="CHEBI:15379"/>
        <dbReference type="ChEBI" id="CHEBI:16526"/>
        <dbReference type="ChEBI" id="CHEBI:16810"/>
        <dbReference type="ChEBI" id="CHEBI:16842"/>
        <dbReference type="ChEBI" id="CHEBI:30031"/>
        <dbReference type="ChEBI" id="CHEBI:61929"/>
        <dbReference type="ChEBI" id="CHEBI:61961"/>
        <dbReference type="EC" id="1.14.11.66"/>
    </reaction>
</comment>
<feature type="compositionally biased region" description="Basic and acidic residues" evidence="7">
    <location>
        <begin position="81"/>
        <end position="107"/>
    </location>
</feature>
<dbReference type="SUPFAM" id="SSF51197">
    <property type="entry name" value="Clavaminate synthase-like"/>
    <property type="match status" value="1"/>
</dbReference>
<dbReference type="Pfam" id="PF02373">
    <property type="entry name" value="JmjC"/>
    <property type="match status" value="1"/>
</dbReference>
<evidence type="ECO:0000256" key="3">
    <source>
        <dbReference type="ARBA" id="ARBA00022723"/>
    </source>
</evidence>
<reference evidence="11 12" key="1">
    <citation type="submission" date="2017-11" db="EMBL/GenBank/DDBJ databases">
        <title>De novo assembly and phasing of dikaryotic genomes from two isolates of Puccinia coronata f. sp. avenae, the causal agent of oat crown rust.</title>
        <authorList>
            <person name="Miller M.E."/>
            <person name="Zhang Y."/>
            <person name="Omidvar V."/>
            <person name="Sperschneider J."/>
            <person name="Schwessinger B."/>
            <person name="Raley C."/>
            <person name="Palmer J.M."/>
            <person name="Garnica D."/>
            <person name="Upadhyaya N."/>
            <person name="Rathjen J."/>
            <person name="Taylor J.M."/>
            <person name="Park R.F."/>
            <person name="Dodds P.N."/>
            <person name="Hirsch C.D."/>
            <person name="Kianian S.F."/>
            <person name="Figueroa M."/>
        </authorList>
    </citation>
    <scope>NUCLEOTIDE SEQUENCE [LARGE SCALE GENOMIC DNA]</scope>
    <source>
        <strain evidence="11">12NC29</strain>
    </source>
</reference>
<evidence type="ECO:0000256" key="7">
    <source>
        <dbReference type="SAM" id="MobiDB-lite"/>
    </source>
</evidence>